<keyword evidence="1" id="KW-0812">Transmembrane</keyword>
<evidence type="ECO:0000256" key="1">
    <source>
        <dbReference type="SAM" id="Phobius"/>
    </source>
</evidence>
<name>X1U0N7_9ZZZZ</name>
<keyword evidence="1" id="KW-1133">Transmembrane helix</keyword>
<protein>
    <submittedName>
        <fullName evidence="2">Uncharacterized protein</fullName>
    </submittedName>
</protein>
<gene>
    <name evidence="2" type="ORF">S12H4_54537</name>
</gene>
<feature type="non-terminal residue" evidence="2">
    <location>
        <position position="136"/>
    </location>
</feature>
<organism evidence="2">
    <name type="scientific">marine sediment metagenome</name>
    <dbReference type="NCBI Taxonomy" id="412755"/>
    <lineage>
        <taxon>unclassified sequences</taxon>
        <taxon>metagenomes</taxon>
        <taxon>ecological metagenomes</taxon>
    </lineage>
</organism>
<accession>X1U0N7</accession>
<dbReference type="EMBL" id="BARW01034872">
    <property type="protein sequence ID" value="GAJ11054.1"/>
    <property type="molecule type" value="Genomic_DNA"/>
</dbReference>
<proteinExistence type="predicted"/>
<reference evidence="2" key="1">
    <citation type="journal article" date="2014" name="Front. Microbiol.">
        <title>High frequency of phylogenetically diverse reductive dehalogenase-homologous genes in deep subseafloor sedimentary metagenomes.</title>
        <authorList>
            <person name="Kawai M."/>
            <person name="Futagami T."/>
            <person name="Toyoda A."/>
            <person name="Takaki Y."/>
            <person name="Nishi S."/>
            <person name="Hori S."/>
            <person name="Arai W."/>
            <person name="Tsubouchi T."/>
            <person name="Morono Y."/>
            <person name="Uchiyama I."/>
            <person name="Ito T."/>
            <person name="Fujiyama A."/>
            <person name="Inagaki F."/>
            <person name="Takami H."/>
        </authorList>
    </citation>
    <scope>NUCLEOTIDE SEQUENCE</scope>
    <source>
        <strain evidence="2">Expedition CK06-06</strain>
    </source>
</reference>
<dbReference type="AlphaFoldDB" id="X1U0N7"/>
<comment type="caution">
    <text evidence="2">The sequence shown here is derived from an EMBL/GenBank/DDBJ whole genome shotgun (WGS) entry which is preliminary data.</text>
</comment>
<keyword evidence="1" id="KW-0472">Membrane</keyword>
<evidence type="ECO:0000313" key="2">
    <source>
        <dbReference type="EMBL" id="GAJ11054.1"/>
    </source>
</evidence>
<sequence length="136" mass="14089">MKRFFKKTWHGIPIGIIASVLIGTAVVAAGVYFAVTQTITQDITKSPEPEPDYGSITVDTATLNSVEEGKSFSQTFTGAVTVNLGPDGAGKALKLNCTPDPKYTSFGVTITLTSKPADSDVMLAGYGITGGGVISV</sequence>
<feature type="transmembrane region" description="Helical" evidence="1">
    <location>
        <begin position="12"/>
        <end position="35"/>
    </location>
</feature>